<evidence type="ECO:0000313" key="1">
    <source>
        <dbReference type="EMBL" id="SVD16798.1"/>
    </source>
</evidence>
<sequence>MSTSPLAGIETELAKLPTAVLEAYKEAVESIESAFGEEELILWAKEGLAIGTQTVRSWESAVEYYKVGPQVSRFLSFPSFMQWARCGTYLAQDSPTLAVAFFKASASIVPNLRPQYIPRWAGLGRSLYKG</sequence>
<feature type="non-terminal residue" evidence="1">
    <location>
        <position position="130"/>
    </location>
</feature>
<organism evidence="1">
    <name type="scientific">marine metagenome</name>
    <dbReference type="NCBI Taxonomy" id="408172"/>
    <lineage>
        <taxon>unclassified sequences</taxon>
        <taxon>metagenomes</taxon>
        <taxon>ecological metagenomes</taxon>
    </lineage>
</organism>
<gene>
    <name evidence="1" type="ORF">METZ01_LOCUS369652</name>
</gene>
<dbReference type="EMBL" id="UINC01133709">
    <property type="protein sequence ID" value="SVD16798.1"/>
    <property type="molecule type" value="Genomic_DNA"/>
</dbReference>
<protein>
    <submittedName>
        <fullName evidence="1">Uncharacterized protein</fullName>
    </submittedName>
</protein>
<proteinExistence type="predicted"/>
<dbReference type="AlphaFoldDB" id="A0A382T5Y5"/>
<name>A0A382T5Y5_9ZZZZ</name>
<reference evidence="1" key="1">
    <citation type="submission" date="2018-05" db="EMBL/GenBank/DDBJ databases">
        <authorList>
            <person name="Lanie J.A."/>
            <person name="Ng W.-L."/>
            <person name="Kazmierczak K.M."/>
            <person name="Andrzejewski T.M."/>
            <person name="Davidsen T.M."/>
            <person name="Wayne K.J."/>
            <person name="Tettelin H."/>
            <person name="Glass J.I."/>
            <person name="Rusch D."/>
            <person name="Podicherti R."/>
            <person name="Tsui H.-C.T."/>
            <person name="Winkler M.E."/>
        </authorList>
    </citation>
    <scope>NUCLEOTIDE SEQUENCE</scope>
</reference>
<accession>A0A382T5Y5</accession>